<dbReference type="Pfam" id="PF01381">
    <property type="entry name" value="HTH_3"/>
    <property type="match status" value="1"/>
</dbReference>
<dbReference type="STRING" id="411471.SUBVAR_06723"/>
<sequence>MLSELIDKTPSYISYIENGFKSMSLETFVLIANALRVSPTQLLIEQLTCTEIYASKEITLLLSDCSPYETLVLLDVLQALKVSLRERHEQSDE</sequence>
<proteinExistence type="predicted"/>
<dbReference type="AlphaFoldDB" id="D1PQP6"/>
<gene>
    <name evidence="2" type="ORF">SUBVAR_06723</name>
</gene>
<comment type="caution">
    <text evidence="2">The sequence shown here is derived from an EMBL/GenBank/DDBJ whole genome shotgun (WGS) entry which is preliminary data.</text>
</comment>
<accession>D1PQP6</accession>
<dbReference type="SUPFAM" id="SSF47413">
    <property type="entry name" value="lambda repressor-like DNA-binding domains"/>
    <property type="match status" value="1"/>
</dbReference>
<name>D1PQP6_9FIRM</name>
<dbReference type="CDD" id="cd00093">
    <property type="entry name" value="HTH_XRE"/>
    <property type="match status" value="1"/>
</dbReference>
<feature type="domain" description="HTH cro/C1-type" evidence="1">
    <location>
        <begin position="2"/>
        <end position="42"/>
    </location>
</feature>
<evidence type="ECO:0000313" key="2">
    <source>
        <dbReference type="EMBL" id="EFB74911.1"/>
    </source>
</evidence>
<dbReference type="PROSITE" id="PS50943">
    <property type="entry name" value="HTH_CROC1"/>
    <property type="match status" value="1"/>
</dbReference>
<protein>
    <recommendedName>
        <fullName evidence="1">HTH cro/C1-type domain-containing protein</fullName>
    </recommendedName>
</protein>
<dbReference type="EMBL" id="ACBY02000052">
    <property type="protein sequence ID" value="EFB74911.1"/>
    <property type="molecule type" value="Genomic_DNA"/>
</dbReference>
<reference evidence="2" key="1">
    <citation type="submission" date="2009-12" db="EMBL/GenBank/DDBJ databases">
        <authorList>
            <person name="Weinstock G."/>
            <person name="Sodergren E."/>
            <person name="Clifton S."/>
            <person name="Fulton L."/>
            <person name="Fulton B."/>
            <person name="Courtney L."/>
            <person name="Fronick C."/>
            <person name="Harrison M."/>
            <person name="Strong C."/>
            <person name="Farmer C."/>
            <person name="Delahaunty K."/>
            <person name="Markovic C."/>
            <person name="Hall O."/>
            <person name="Minx P."/>
            <person name="Tomlinson C."/>
            <person name="Mitreva M."/>
            <person name="Nelson J."/>
            <person name="Hou S."/>
            <person name="Wollam A."/>
            <person name="Pepin K.H."/>
            <person name="Johnson M."/>
            <person name="Bhonagiri V."/>
            <person name="Nash W.E."/>
            <person name="Warren W."/>
            <person name="Chinwalla A."/>
            <person name="Mardis E.R."/>
            <person name="Wilson R.K."/>
        </authorList>
    </citation>
    <scope>NUCLEOTIDE SEQUENCE [LARGE SCALE GENOMIC DNA]</scope>
    <source>
        <strain evidence="2">DSM 15176</strain>
    </source>
</reference>
<organism evidence="2 3">
    <name type="scientific">Subdoligranulum variabile DSM 15176</name>
    <dbReference type="NCBI Taxonomy" id="411471"/>
    <lineage>
        <taxon>Bacteria</taxon>
        <taxon>Bacillati</taxon>
        <taxon>Bacillota</taxon>
        <taxon>Clostridia</taxon>
        <taxon>Eubacteriales</taxon>
        <taxon>Oscillospiraceae</taxon>
        <taxon>Subdoligranulum</taxon>
    </lineage>
</organism>
<dbReference type="Gene3D" id="1.10.260.40">
    <property type="entry name" value="lambda repressor-like DNA-binding domains"/>
    <property type="match status" value="1"/>
</dbReference>
<dbReference type="HOGENOM" id="CLU_066192_17_6_9"/>
<evidence type="ECO:0000259" key="1">
    <source>
        <dbReference type="PROSITE" id="PS50943"/>
    </source>
</evidence>
<evidence type="ECO:0000313" key="3">
    <source>
        <dbReference type="Proteomes" id="UP000003438"/>
    </source>
</evidence>
<dbReference type="GO" id="GO:0003677">
    <property type="term" value="F:DNA binding"/>
    <property type="evidence" value="ECO:0007669"/>
    <property type="project" value="InterPro"/>
</dbReference>
<keyword evidence="3" id="KW-1185">Reference proteome</keyword>
<dbReference type="InterPro" id="IPR001387">
    <property type="entry name" value="Cro/C1-type_HTH"/>
</dbReference>
<dbReference type="Proteomes" id="UP000003438">
    <property type="component" value="Unassembled WGS sequence"/>
</dbReference>
<dbReference type="InterPro" id="IPR010982">
    <property type="entry name" value="Lambda_DNA-bd_dom_sf"/>
</dbReference>